<dbReference type="OMA" id="KSPHRHA"/>
<dbReference type="InterPro" id="IPR010573">
    <property type="entry name" value="MFS_Str1/Tri12-like"/>
</dbReference>
<name>A0A1Y2M270_EPING</name>
<feature type="transmembrane region" description="Helical" evidence="6">
    <location>
        <begin position="125"/>
        <end position="143"/>
    </location>
</feature>
<dbReference type="SUPFAM" id="SSF103473">
    <property type="entry name" value="MFS general substrate transporter"/>
    <property type="match status" value="1"/>
</dbReference>
<dbReference type="Pfam" id="PF06609">
    <property type="entry name" value="TRI12"/>
    <property type="match status" value="1"/>
</dbReference>
<dbReference type="InterPro" id="IPR020846">
    <property type="entry name" value="MFS_dom"/>
</dbReference>
<evidence type="ECO:0000256" key="5">
    <source>
        <dbReference type="ARBA" id="ARBA00023136"/>
    </source>
</evidence>
<dbReference type="GO" id="GO:0022857">
    <property type="term" value="F:transmembrane transporter activity"/>
    <property type="evidence" value="ECO:0007669"/>
    <property type="project" value="InterPro"/>
</dbReference>
<dbReference type="AlphaFoldDB" id="A0A1Y2M270"/>
<dbReference type="Proteomes" id="UP000193240">
    <property type="component" value="Unassembled WGS sequence"/>
</dbReference>
<gene>
    <name evidence="8" type="ORF">B5807_05093</name>
</gene>
<keyword evidence="5 6" id="KW-0472">Membrane</keyword>
<evidence type="ECO:0000256" key="4">
    <source>
        <dbReference type="ARBA" id="ARBA00022989"/>
    </source>
</evidence>
<accession>A0A1Y2M270</accession>
<evidence type="ECO:0000256" key="3">
    <source>
        <dbReference type="ARBA" id="ARBA00022692"/>
    </source>
</evidence>
<organism evidence="8 9">
    <name type="scientific">Epicoccum nigrum</name>
    <name type="common">Soil fungus</name>
    <name type="synonym">Epicoccum purpurascens</name>
    <dbReference type="NCBI Taxonomy" id="105696"/>
    <lineage>
        <taxon>Eukaryota</taxon>
        <taxon>Fungi</taxon>
        <taxon>Dikarya</taxon>
        <taxon>Ascomycota</taxon>
        <taxon>Pezizomycotina</taxon>
        <taxon>Dothideomycetes</taxon>
        <taxon>Pleosporomycetidae</taxon>
        <taxon>Pleosporales</taxon>
        <taxon>Pleosporineae</taxon>
        <taxon>Didymellaceae</taxon>
        <taxon>Epicoccum</taxon>
    </lineage>
</organism>
<protein>
    <recommendedName>
        <fullName evidence="7">Major facilitator superfamily (MFS) profile domain-containing protein</fullName>
    </recommendedName>
</protein>
<dbReference type="InterPro" id="IPR036259">
    <property type="entry name" value="MFS_trans_sf"/>
</dbReference>
<feature type="domain" description="Major facilitator superfamily (MFS) profile" evidence="7">
    <location>
        <begin position="50"/>
        <end position="246"/>
    </location>
</feature>
<keyword evidence="9" id="KW-1185">Reference proteome</keyword>
<evidence type="ECO:0000256" key="6">
    <source>
        <dbReference type="SAM" id="Phobius"/>
    </source>
</evidence>
<dbReference type="PANTHER" id="PTHR23501:SF109">
    <property type="entry name" value="MAJOR FACILITATOR SUPERFAMILY (MFS) PROFILE DOMAIN-CONTAINING PROTEIN-RELATED"/>
    <property type="match status" value="1"/>
</dbReference>
<dbReference type="PROSITE" id="PS50850">
    <property type="entry name" value="MFS"/>
    <property type="match status" value="1"/>
</dbReference>
<feature type="transmembrane region" description="Helical" evidence="6">
    <location>
        <begin position="52"/>
        <end position="74"/>
    </location>
</feature>
<feature type="transmembrane region" description="Helical" evidence="6">
    <location>
        <begin position="149"/>
        <end position="169"/>
    </location>
</feature>
<comment type="subcellular location">
    <subcellularLocation>
        <location evidence="1">Membrane</location>
        <topology evidence="1">Multi-pass membrane protein</topology>
    </subcellularLocation>
</comment>
<keyword evidence="3 6" id="KW-0812">Transmembrane</keyword>
<feature type="transmembrane region" description="Helical" evidence="6">
    <location>
        <begin position="212"/>
        <end position="232"/>
    </location>
</feature>
<keyword evidence="2" id="KW-0813">Transport</keyword>
<reference evidence="8 9" key="1">
    <citation type="journal article" date="2017" name="Genome Announc.">
        <title>Genome sequence of the saprophytic ascomycete Epicoccum nigrum ICMP 19927 strain isolated from New Zealand.</title>
        <authorList>
            <person name="Fokin M."/>
            <person name="Fleetwood D."/>
            <person name="Weir B.S."/>
            <person name="Villas-Boas S.G."/>
        </authorList>
    </citation>
    <scope>NUCLEOTIDE SEQUENCE [LARGE SCALE GENOMIC DNA]</scope>
    <source>
        <strain evidence="8 9">ICMP 19927</strain>
    </source>
</reference>
<proteinExistence type="predicted"/>
<sequence>MADVALAANLSGEKSPHRHASSLASTSSDEAYRLRSEALTTDASKLEDGYFLSLRIIGSFLGTSIVVVATYFQFQALAAVLTSAVYPDIGPSTNVALVSTVWSAAQPIALPLFGRLSDRFGRRNFALGSCALSIIGGIVAATAQSIETLIAAEVIIGIASGVPAAYPLLASELVSNKDKYISTALVVVPNVIATGFGAYIGLALVQVANWRWIFYIYIIIMVPDTALWFFFYHPPSQQEIQQNGRA</sequence>
<feature type="transmembrane region" description="Helical" evidence="6">
    <location>
        <begin position="94"/>
        <end position="113"/>
    </location>
</feature>
<keyword evidence="4 6" id="KW-1133">Transmembrane helix</keyword>
<feature type="transmembrane region" description="Helical" evidence="6">
    <location>
        <begin position="181"/>
        <end position="200"/>
    </location>
</feature>
<dbReference type="PANTHER" id="PTHR23501">
    <property type="entry name" value="MAJOR FACILITATOR SUPERFAMILY"/>
    <property type="match status" value="1"/>
</dbReference>
<dbReference type="GO" id="GO:0005886">
    <property type="term" value="C:plasma membrane"/>
    <property type="evidence" value="ECO:0007669"/>
    <property type="project" value="TreeGrafter"/>
</dbReference>
<dbReference type="EMBL" id="KZ107842">
    <property type="protein sequence ID" value="OSS50102.1"/>
    <property type="molecule type" value="Genomic_DNA"/>
</dbReference>
<evidence type="ECO:0000313" key="8">
    <source>
        <dbReference type="EMBL" id="OSS50102.1"/>
    </source>
</evidence>
<dbReference type="Gene3D" id="1.20.1250.20">
    <property type="entry name" value="MFS general substrate transporter like domains"/>
    <property type="match status" value="1"/>
</dbReference>
<evidence type="ECO:0000259" key="7">
    <source>
        <dbReference type="PROSITE" id="PS50850"/>
    </source>
</evidence>
<evidence type="ECO:0000313" key="9">
    <source>
        <dbReference type="Proteomes" id="UP000193240"/>
    </source>
</evidence>
<evidence type="ECO:0000256" key="2">
    <source>
        <dbReference type="ARBA" id="ARBA00022448"/>
    </source>
</evidence>
<dbReference type="InParanoid" id="A0A1Y2M270"/>
<evidence type="ECO:0000256" key="1">
    <source>
        <dbReference type="ARBA" id="ARBA00004141"/>
    </source>
</evidence>